<dbReference type="Proteomes" id="UP001404845">
    <property type="component" value="Unassembled WGS sequence"/>
</dbReference>
<dbReference type="Pfam" id="PF06897">
    <property type="entry name" value="DUF1269"/>
    <property type="match status" value="1"/>
</dbReference>
<keyword evidence="3" id="KW-1185">Reference proteome</keyword>
<evidence type="ECO:0000313" key="2">
    <source>
        <dbReference type="EMBL" id="MEN3231115.1"/>
    </source>
</evidence>
<evidence type="ECO:0000313" key="3">
    <source>
        <dbReference type="Proteomes" id="UP001404845"/>
    </source>
</evidence>
<dbReference type="InterPro" id="IPR009200">
    <property type="entry name" value="DUF1269_membrane"/>
</dbReference>
<accession>A0ABU9ZJR0</accession>
<dbReference type="RefSeq" id="WP_200670610.1">
    <property type="nucleotide sequence ID" value="NZ_JACWCW010000010.1"/>
</dbReference>
<name>A0ABU9ZJR0_9HYPH</name>
<sequence length="210" mass="21314">MAELVVIGFDDPHEADRALNELARLQTEYLIDLEDAVVAIRGPEGKLRLKQSVDLVGAGAASGGIWGAMWGSLVGLLFLNPLLGLATGAALGVGAGALSGSLADYGIDDNFITSIAETLQPNTSALFVLVRKAQPEKVLAEMSRFRGRVIRSSLSPEQESRLQAALSGPKVSMPGTSGEPTAGATAADGTTAGIGTSPQSLGGAGSPTGS</sequence>
<protein>
    <submittedName>
        <fullName evidence="2">DUF1269 domain-containing protein</fullName>
    </submittedName>
</protein>
<gene>
    <name evidence="2" type="ORF">PUR21_26395</name>
</gene>
<dbReference type="EMBL" id="JAQYXL010000001">
    <property type="protein sequence ID" value="MEN3231115.1"/>
    <property type="molecule type" value="Genomic_DNA"/>
</dbReference>
<proteinExistence type="predicted"/>
<reference evidence="2 3" key="1">
    <citation type="journal article" date="2023" name="PLoS ONE">
        <title>Complete genome assembly of Hawai'i environmental nontuberculous mycobacteria reveals unexpected co-isolation with methylobacteria.</title>
        <authorList>
            <person name="Hendrix J."/>
            <person name="Epperson L.E."/>
            <person name="Tong E.I."/>
            <person name="Chan Y.L."/>
            <person name="Hasan N.A."/>
            <person name="Dawrs S.N."/>
            <person name="Norton G.J."/>
            <person name="Virdi R."/>
            <person name="Crooks J.L."/>
            <person name="Chan E.D."/>
            <person name="Honda J.R."/>
            <person name="Strong M."/>
        </authorList>
    </citation>
    <scope>NUCLEOTIDE SEQUENCE [LARGE SCALE GENOMIC DNA]</scope>
    <source>
        <strain evidence="2 3">NJH_HI01</strain>
    </source>
</reference>
<feature type="compositionally biased region" description="Low complexity" evidence="1">
    <location>
        <begin position="178"/>
        <end position="196"/>
    </location>
</feature>
<evidence type="ECO:0000256" key="1">
    <source>
        <dbReference type="SAM" id="MobiDB-lite"/>
    </source>
</evidence>
<feature type="region of interest" description="Disordered" evidence="1">
    <location>
        <begin position="156"/>
        <end position="210"/>
    </location>
</feature>
<organism evidence="2 3">
    <name type="scientific">Methylorubrum rhodesianum</name>
    <dbReference type="NCBI Taxonomy" id="29427"/>
    <lineage>
        <taxon>Bacteria</taxon>
        <taxon>Pseudomonadati</taxon>
        <taxon>Pseudomonadota</taxon>
        <taxon>Alphaproteobacteria</taxon>
        <taxon>Hyphomicrobiales</taxon>
        <taxon>Methylobacteriaceae</taxon>
        <taxon>Methylorubrum</taxon>
    </lineage>
</organism>
<comment type="caution">
    <text evidence="2">The sequence shown here is derived from an EMBL/GenBank/DDBJ whole genome shotgun (WGS) entry which is preliminary data.</text>
</comment>